<dbReference type="InterPro" id="IPR036043">
    <property type="entry name" value="Phosphoglycerate_kinase_sf"/>
</dbReference>
<evidence type="ECO:0000256" key="4">
    <source>
        <dbReference type="ARBA" id="ARBA00013061"/>
    </source>
</evidence>
<feature type="binding site" evidence="10 11">
    <location>
        <position position="201"/>
    </location>
    <ligand>
        <name>ATP</name>
        <dbReference type="ChEBI" id="CHEBI:30616"/>
    </ligand>
</feature>
<dbReference type="InterPro" id="IPR001576">
    <property type="entry name" value="Phosphoglycerate_kinase"/>
</dbReference>
<dbReference type="GO" id="GO:0006094">
    <property type="term" value="P:gluconeogenesis"/>
    <property type="evidence" value="ECO:0007669"/>
    <property type="project" value="TreeGrafter"/>
</dbReference>
<name>A0A1G2R280_9BACT</name>
<evidence type="ECO:0000256" key="3">
    <source>
        <dbReference type="ARBA" id="ARBA00008982"/>
    </source>
</evidence>
<accession>A0A1G2R280</accession>
<dbReference type="SUPFAM" id="SSF53748">
    <property type="entry name" value="Phosphoglycerate kinase"/>
    <property type="match status" value="1"/>
</dbReference>
<feature type="binding site" evidence="10">
    <location>
        <position position="118"/>
    </location>
    <ligand>
        <name>substrate</name>
    </ligand>
</feature>
<dbReference type="GO" id="GO:0043531">
    <property type="term" value="F:ADP binding"/>
    <property type="evidence" value="ECO:0007669"/>
    <property type="project" value="TreeGrafter"/>
</dbReference>
<evidence type="ECO:0000256" key="7">
    <source>
        <dbReference type="ARBA" id="ARBA00022741"/>
    </source>
</evidence>
<protein>
    <recommendedName>
        <fullName evidence="5 10">Phosphoglycerate kinase</fullName>
        <ecNumber evidence="4 10">2.7.2.3</ecNumber>
    </recommendedName>
</protein>
<keyword evidence="9 10" id="KW-0067">ATP-binding</keyword>
<sequence>MIKSLQDFNLGNKRIIVRCDFNVPLDQTGNILDDFRIKETIPTIEYLRQEDAKIILISHLDSPSGQIREDLRLSVVGNRLVELLGQEVKKLPDCIGKEVENAVGTMEPRDILLLENLRFHKEEEENDLGFAKSLAKLGDIYVNDAFGVCHRAHSSIAGVPKFLPSCAGMLLQKEVEHLDKLLQGIEKPFVLIVGGKKVATKTRLLNKFSEAAEWILIAHLMEAEIKQTGLKMSHPERAVFPIDGIDEGGKTLDIGPKTTGLFRGKILLAKTILWNGPVGMIERAEFMGGTKAIAQAIIDSKAYSVAGGGETAAFLNEQGLADKFSHVSTGGGAMLAYLSGEKLPGLEALRSPD</sequence>
<dbReference type="GO" id="GO:0006096">
    <property type="term" value="P:glycolytic process"/>
    <property type="evidence" value="ECO:0007669"/>
    <property type="project" value="UniProtKB-UniRule"/>
</dbReference>
<evidence type="ECO:0000256" key="12">
    <source>
        <dbReference type="RuleBase" id="RU000532"/>
    </source>
</evidence>
<evidence type="ECO:0000256" key="8">
    <source>
        <dbReference type="ARBA" id="ARBA00022777"/>
    </source>
</evidence>
<dbReference type="FunFam" id="3.40.50.1260:FF:000006">
    <property type="entry name" value="Phosphoglycerate kinase"/>
    <property type="match status" value="1"/>
</dbReference>
<dbReference type="UniPathway" id="UPA00109">
    <property type="reaction ID" value="UER00185"/>
</dbReference>
<dbReference type="GO" id="GO:0004618">
    <property type="term" value="F:phosphoglycerate kinase activity"/>
    <property type="evidence" value="ECO:0007669"/>
    <property type="project" value="UniProtKB-UniRule"/>
</dbReference>
<organism evidence="13 14">
    <name type="scientific">Candidatus Wildermuthbacteria bacterium RIFCSPHIGHO2_02_FULL_47_17</name>
    <dbReference type="NCBI Taxonomy" id="1802452"/>
    <lineage>
        <taxon>Bacteria</taxon>
        <taxon>Candidatus Wildermuthiibacteriota</taxon>
    </lineage>
</organism>
<dbReference type="EMBL" id="MHTX01000048">
    <property type="protein sequence ID" value="OHA66940.1"/>
    <property type="molecule type" value="Genomic_DNA"/>
</dbReference>
<evidence type="ECO:0000256" key="1">
    <source>
        <dbReference type="ARBA" id="ARBA00000642"/>
    </source>
</evidence>
<feature type="binding site" evidence="10">
    <location>
        <position position="36"/>
    </location>
    <ligand>
        <name>substrate</name>
    </ligand>
</feature>
<keyword evidence="8 10" id="KW-0418">Kinase</keyword>
<comment type="subcellular location">
    <subcellularLocation>
        <location evidence="10">Cytoplasm</location>
    </subcellularLocation>
</comment>
<comment type="similarity">
    <text evidence="3 10 12">Belongs to the phosphoglycerate kinase family.</text>
</comment>
<gene>
    <name evidence="10" type="primary">pgk</name>
    <name evidence="13" type="ORF">A3D59_01800</name>
</gene>
<evidence type="ECO:0000313" key="13">
    <source>
        <dbReference type="EMBL" id="OHA66940.1"/>
    </source>
</evidence>
<comment type="pathway">
    <text evidence="2 10">Carbohydrate degradation; glycolysis; pyruvate from D-glyceraldehyde 3-phosphate: step 2/5.</text>
</comment>
<evidence type="ECO:0000256" key="5">
    <source>
        <dbReference type="ARBA" id="ARBA00016471"/>
    </source>
</evidence>
<feature type="binding site" evidence="10">
    <location>
        <begin position="20"/>
        <end position="22"/>
    </location>
    <ligand>
        <name>substrate</name>
    </ligand>
</feature>
<evidence type="ECO:0000256" key="2">
    <source>
        <dbReference type="ARBA" id="ARBA00004838"/>
    </source>
</evidence>
<dbReference type="GO" id="GO:0005524">
    <property type="term" value="F:ATP binding"/>
    <property type="evidence" value="ECO:0007669"/>
    <property type="project" value="UniProtKB-KW"/>
</dbReference>
<keyword evidence="6 10" id="KW-0808">Transferase</keyword>
<reference evidence="13 14" key="1">
    <citation type="journal article" date="2016" name="Nat. Commun.">
        <title>Thousands of microbial genomes shed light on interconnected biogeochemical processes in an aquifer system.</title>
        <authorList>
            <person name="Anantharaman K."/>
            <person name="Brown C.T."/>
            <person name="Hug L.A."/>
            <person name="Sharon I."/>
            <person name="Castelle C.J."/>
            <person name="Probst A.J."/>
            <person name="Thomas B.C."/>
            <person name="Singh A."/>
            <person name="Wilkins M.J."/>
            <person name="Karaoz U."/>
            <person name="Brodie E.L."/>
            <person name="Williams K.H."/>
            <person name="Hubbard S.S."/>
            <person name="Banfield J.F."/>
        </authorList>
    </citation>
    <scope>NUCLEOTIDE SEQUENCE [LARGE SCALE GENOMIC DNA]</scope>
</reference>
<comment type="catalytic activity">
    <reaction evidence="1 10 12">
        <text>(2R)-3-phosphoglycerate + ATP = (2R)-3-phospho-glyceroyl phosphate + ADP</text>
        <dbReference type="Rhea" id="RHEA:14801"/>
        <dbReference type="ChEBI" id="CHEBI:30616"/>
        <dbReference type="ChEBI" id="CHEBI:57604"/>
        <dbReference type="ChEBI" id="CHEBI:58272"/>
        <dbReference type="ChEBI" id="CHEBI:456216"/>
        <dbReference type="EC" id="2.7.2.3"/>
    </reaction>
</comment>
<evidence type="ECO:0000256" key="11">
    <source>
        <dbReference type="PIRSR" id="PIRSR000724-2"/>
    </source>
</evidence>
<dbReference type="InterPro" id="IPR015824">
    <property type="entry name" value="Phosphoglycerate_kinase_N"/>
</dbReference>
<feature type="binding site" evidence="10 11">
    <location>
        <position position="282"/>
    </location>
    <ligand>
        <name>ATP</name>
        <dbReference type="ChEBI" id="CHEBI:30616"/>
    </ligand>
</feature>
<comment type="caution">
    <text evidence="10">Lacks conserved residue(s) required for the propagation of feature annotation.</text>
</comment>
<dbReference type="PANTHER" id="PTHR11406:SF23">
    <property type="entry name" value="PHOSPHOGLYCERATE KINASE 1, CHLOROPLASTIC-RELATED"/>
    <property type="match status" value="1"/>
</dbReference>
<keyword evidence="10" id="KW-0324">Glycolysis</keyword>
<dbReference type="PANTHER" id="PTHR11406">
    <property type="entry name" value="PHOSPHOGLYCERATE KINASE"/>
    <property type="match status" value="1"/>
</dbReference>
<dbReference type="HAMAP" id="MF_00145">
    <property type="entry name" value="Phosphoglyc_kinase"/>
    <property type="match status" value="1"/>
</dbReference>
<feature type="binding site" evidence="10">
    <location>
        <begin position="308"/>
        <end position="311"/>
    </location>
    <ligand>
        <name>ATP</name>
        <dbReference type="ChEBI" id="CHEBI:30616"/>
    </ligand>
</feature>
<evidence type="ECO:0000256" key="6">
    <source>
        <dbReference type="ARBA" id="ARBA00022679"/>
    </source>
</evidence>
<dbReference type="EC" id="2.7.2.3" evidence="4 10"/>
<comment type="caution">
    <text evidence="13">The sequence shown here is derived from an EMBL/GenBank/DDBJ whole genome shotgun (WGS) entry which is preliminary data.</text>
</comment>
<dbReference type="Proteomes" id="UP000179258">
    <property type="component" value="Unassembled WGS sequence"/>
</dbReference>
<dbReference type="Gene3D" id="3.40.50.1260">
    <property type="entry name" value="Phosphoglycerate kinase, N-terminal domain"/>
    <property type="match status" value="3"/>
</dbReference>
<feature type="binding site" evidence="10">
    <location>
        <position position="151"/>
    </location>
    <ligand>
        <name>substrate</name>
    </ligand>
</feature>
<comment type="subunit">
    <text evidence="10">Monomer.</text>
</comment>
<dbReference type="GO" id="GO:0005829">
    <property type="term" value="C:cytosol"/>
    <property type="evidence" value="ECO:0007669"/>
    <property type="project" value="TreeGrafter"/>
</dbReference>
<dbReference type="PRINTS" id="PR00477">
    <property type="entry name" value="PHGLYCKINASE"/>
</dbReference>
<dbReference type="Pfam" id="PF00162">
    <property type="entry name" value="PGK"/>
    <property type="match status" value="2"/>
</dbReference>
<evidence type="ECO:0000313" key="14">
    <source>
        <dbReference type="Proteomes" id="UP000179258"/>
    </source>
</evidence>
<proteinExistence type="inferred from homology"/>
<keyword evidence="7 10" id="KW-0547">Nucleotide-binding</keyword>
<dbReference type="PIRSF" id="PIRSF000724">
    <property type="entry name" value="Pgk"/>
    <property type="match status" value="1"/>
</dbReference>
<evidence type="ECO:0000256" key="10">
    <source>
        <dbReference type="HAMAP-Rule" id="MF_00145"/>
    </source>
</evidence>
<keyword evidence="10" id="KW-0963">Cytoplasm</keyword>
<dbReference type="AlphaFoldDB" id="A0A1G2R280"/>
<evidence type="ECO:0000256" key="9">
    <source>
        <dbReference type="ARBA" id="ARBA00022840"/>
    </source>
</evidence>